<evidence type="ECO:0000256" key="1">
    <source>
        <dbReference type="SAM" id="MobiDB-lite"/>
    </source>
</evidence>
<evidence type="ECO:0000313" key="3">
    <source>
        <dbReference type="EMBL" id="KAA9165567.1"/>
    </source>
</evidence>
<keyword evidence="2" id="KW-1133">Transmembrane helix</keyword>
<comment type="caution">
    <text evidence="3">The sequence shown here is derived from an EMBL/GenBank/DDBJ whole genome shotgun (WGS) entry which is preliminary data.</text>
</comment>
<evidence type="ECO:0008006" key="5">
    <source>
        <dbReference type="Google" id="ProtNLM"/>
    </source>
</evidence>
<evidence type="ECO:0000313" key="4">
    <source>
        <dbReference type="Proteomes" id="UP000319769"/>
    </source>
</evidence>
<accession>A0A5N0VGU3</accession>
<protein>
    <recommendedName>
        <fullName evidence="5">Tetratricopeptide repeat protein</fullName>
    </recommendedName>
</protein>
<dbReference type="RefSeq" id="WP_144746089.1">
    <property type="nucleotide sequence ID" value="NZ_VMNW02000005.1"/>
</dbReference>
<sequence length="131" mass="14382">MSDLLHKLVSALLTGALVAFVGWLSVTVRKRKVQRAEAAAPAPVEDRSQALLRHAQQADHDRDRLASAGRPADAVAQARMAVEQWSRLAELRPGRFQAERQNSLRRLGDLLAQSGQADEATRVRQEAARAV</sequence>
<feature type="region of interest" description="Disordered" evidence="1">
    <location>
        <begin position="35"/>
        <end position="71"/>
    </location>
</feature>
<name>A0A5N0VGU3_9PSEU</name>
<gene>
    <name evidence="3" type="ORF">FPZ12_005740</name>
</gene>
<reference evidence="3" key="1">
    <citation type="submission" date="2019-09" db="EMBL/GenBank/DDBJ databases">
        <authorList>
            <person name="Teo W.F.A."/>
            <person name="Duangmal K."/>
        </authorList>
    </citation>
    <scope>NUCLEOTIDE SEQUENCE [LARGE SCALE GENOMIC DNA]</scope>
    <source>
        <strain evidence="3">K81G1</strain>
    </source>
</reference>
<organism evidence="3 4">
    <name type="scientific">Amycolatopsis acidicola</name>
    <dbReference type="NCBI Taxonomy" id="2596893"/>
    <lineage>
        <taxon>Bacteria</taxon>
        <taxon>Bacillati</taxon>
        <taxon>Actinomycetota</taxon>
        <taxon>Actinomycetes</taxon>
        <taxon>Pseudonocardiales</taxon>
        <taxon>Pseudonocardiaceae</taxon>
        <taxon>Amycolatopsis</taxon>
    </lineage>
</organism>
<dbReference type="AlphaFoldDB" id="A0A5N0VGU3"/>
<feature type="compositionally biased region" description="Basic and acidic residues" evidence="1">
    <location>
        <begin position="56"/>
        <end position="65"/>
    </location>
</feature>
<dbReference type="OrthoDB" id="4248193at2"/>
<keyword evidence="4" id="KW-1185">Reference proteome</keyword>
<feature type="transmembrane region" description="Helical" evidence="2">
    <location>
        <begin position="6"/>
        <end position="26"/>
    </location>
</feature>
<dbReference type="EMBL" id="VMNW02000005">
    <property type="protein sequence ID" value="KAA9165567.1"/>
    <property type="molecule type" value="Genomic_DNA"/>
</dbReference>
<evidence type="ECO:0000256" key="2">
    <source>
        <dbReference type="SAM" id="Phobius"/>
    </source>
</evidence>
<proteinExistence type="predicted"/>
<keyword evidence="2" id="KW-0472">Membrane</keyword>
<dbReference type="Proteomes" id="UP000319769">
    <property type="component" value="Unassembled WGS sequence"/>
</dbReference>
<keyword evidence="2" id="KW-0812">Transmembrane</keyword>